<comment type="caution">
    <text evidence="1">The sequence shown here is derived from an EMBL/GenBank/DDBJ whole genome shotgun (WGS) entry which is preliminary data.</text>
</comment>
<keyword evidence="2" id="KW-1185">Reference proteome</keyword>
<gene>
    <name evidence="1" type="primary">HSE1_3</name>
    <name evidence="1" type="ORF">DSO57_1038846</name>
</gene>
<dbReference type="EMBL" id="QTSX02001958">
    <property type="protein sequence ID" value="KAJ9079116.1"/>
    <property type="molecule type" value="Genomic_DNA"/>
</dbReference>
<sequence>MLLENIVKVTGEDALEDWPSIMKIVDEIDIDNSSANEAIRAIYRRLDHPSELVCLNTFTLLVALVQNCESAVKSHLLESFTTNIIRKLYREKITSPSSKEKIRNLLVGLISEATDVSLKALFQNSLNEVLSSTDSPDFNQNKKDKIQQAIALSYSPTHEKSIVLDKIITSLVPYHSAEAMYALTSSQFGDLSFEKGDIINVIDTPYKDWWVGELNGRVGYLPSNYVRSLPTRSLSEDGRIDPKANRAAISNSVDFIWEEVNSKKETICSLDSSLKNSLNSRDNMSPKDLGKLQRQFDKLASSRRNILTLIDYHQARLDELLSLNEKLVKARTSLDQLLDTVHHTKKH</sequence>
<accession>A0ACC2TXA0</accession>
<evidence type="ECO:0000313" key="1">
    <source>
        <dbReference type="EMBL" id="KAJ9079116.1"/>
    </source>
</evidence>
<reference evidence="1" key="1">
    <citation type="submission" date="2022-04" db="EMBL/GenBank/DDBJ databases">
        <title>Genome of the entomopathogenic fungus Entomophthora muscae.</title>
        <authorList>
            <person name="Elya C."/>
            <person name="Lovett B.R."/>
            <person name="Lee E."/>
            <person name="Macias A.M."/>
            <person name="Hajek A.E."/>
            <person name="De Bivort B.L."/>
            <person name="Kasson M.T."/>
            <person name="De Fine Licht H.H."/>
            <person name="Stajich J.E."/>
        </authorList>
    </citation>
    <scope>NUCLEOTIDE SEQUENCE</scope>
    <source>
        <strain evidence="1">Berkeley</strain>
    </source>
</reference>
<protein>
    <submittedName>
        <fullName evidence="1">ESCRT-0 subunit protein hse1</fullName>
    </submittedName>
</protein>
<dbReference type="Proteomes" id="UP001165960">
    <property type="component" value="Unassembled WGS sequence"/>
</dbReference>
<name>A0ACC2TXA0_9FUNG</name>
<evidence type="ECO:0000313" key="2">
    <source>
        <dbReference type="Proteomes" id="UP001165960"/>
    </source>
</evidence>
<proteinExistence type="predicted"/>
<organism evidence="1 2">
    <name type="scientific">Entomophthora muscae</name>
    <dbReference type="NCBI Taxonomy" id="34485"/>
    <lineage>
        <taxon>Eukaryota</taxon>
        <taxon>Fungi</taxon>
        <taxon>Fungi incertae sedis</taxon>
        <taxon>Zoopagomycota</taxon>
        <taxon>Entomophthoromycotina</taxon>
        <taxon>Entomophthoromycetes</taxon>
        <taxon>Entomophthorales</taxon>
        <taxon>Entomophthoraceae</taxon>
        <taxon>Entomophthora</taxon>
    </lineage>
</organism>